<dbReference type="RefSeq" id="WP_149280092.1">
    <property type="nucleotide sequence ID" value="NZ_CP043506.1"/>
</dbReference>
<dbReference type="KEGG" id="acek:FLP30_12480"/>
<dbReference type="GO" id="GO:0016787">
    <property type="term" value="F:hydrolase activity"/>
    <property type="evidence" value="ECO:0007669"/>
    <property type="project" value="UniProtKB-KW"/>
</dbReference>
<dbReference type="SUPFAM" id="SSF53254">
    <property type="entry name" value="Phosphoglycerate mutase-like"/>
    <property type="match status" value="1"/>
</dbReference>
<evidence type="ECO:0000313" key="3">
    <source>
        <dbReference type="EMBL" id="QEO18432.1"/>
    </source>
</evidence>
<keyword evidence="4" id="KW-1185">Reference proteome</keyword>
<reference evidence="3 4" key="1">
    <citation type="submission" date="2019-09" db="EMBL/GenBank/DDBJ databases">
        <title>Genome sequencing of strain KACC 21233.</title>
        <authorList>
            <person name="Heo J."/>
            <person name="Kim S.-J."/>
            <person name="Kim J.-S."/>
            <person name="Hong S.-B."/>
            <person name="Kwon S.-W."/>
        </authorList>
    </citation>
    <scope>NUCLEOTIDE SEQUENCE [LARGE SCALE GENOMIC DNA]</scope>
    <source>
        <strain evidence="3 4">KACC 21233</strain>
    </source>
</reference>
<dbReference type="EMBL" id="CP043506">
    <property type="protein sequence ID" value="QEO18432.1"/>
    <property type="molecule type" value="Genomic_DNA"/>
</dbReference>
<organism evidence="3 4">
    <name type="scientific">Acetobacter vaccinii</name>
    <dbReference type="NCBI Taxonomy" id="2592655"/>
    <lineage>
        <taxon>Bacteria</taxon>
        <taxon>Pseudomonadati</taxon>
        <taxon>Pseudomonadota</taxon>
        <taxon>Alphaproteobacteria</taxon>
        <taxon>Acetobacterales</taxon>
        <taxon>Acetobacteraceae</taxon>
        <taxon>Acetobacter</taxon>
    </lineage>
</organism>
<evidence type="ECO:0000313" key="4">
    <source>
        <dbReference type="Proteomes" id="UP000324536"/>
    </source>
</evidence>
<protein>
    <submittedName>
        <fullName evidence="3">Phosphohistidine phosphatase</fullName>
    </submittedName>
</protein>
<dbReference type="SMART" id="SM00855">
    <property type="entry name" value="PGAM"/>
    <property type="match status" value="1"/>
</dbReference>
<name>A0A5C1YU07_9PROT</name>
<dbReference type="OrthoDB" id="9810154at2"/>
<dbReference type="InterPro" id="IPR029033">
    <property type="entry name" value="His_PPase_superfam"/>
</dbReference>
<dbReference type="InterPro" id="IPR013078">
    <property type="entry name" value="His_Pase_superF_clade-1"/>
</dbReference>
<dbReference type="AlphaFoldDB" id="A0A5C1YU07"/>
<sequence>MPRRLILLRHAQAAPASLDDFSIEADMARPLTADGQAAALRCGQWLAAQGLHPDAIVCSPARRTRQTLDAVLTACPQTQGQPSFCPDIYEAQPEALLSRIQQTEPQHRTLLLVGHNPGISLLARQLDPLAMALDAGFDPGSIAVFVTLDAGPQSATADWANGVPECLVLHTFTRP</sequence>
<dbReference type="CDD" id="cd07067">
    <property type="entry name" value="HP_PGM_like"/>
    <property type="match status" value="1"/>
</dbReference>
<accession>A0A5C1YU07</accession>
<dbReference type="Proteomes" id="UP000324536">
    <property type="component" value="Chromosome"/>
</dbReference>
<feature type="binding site" evidence="2">
    <location>
        <position position="63"/>
    </location>
    <ligand>
        <name>substrate</name>
    </ligand>
</feature>
<evidence type="ECO:0000256" key="2">
    <source>
        <dbReference type="PIRSR" id="PIRSR613078-2"/>
    </source>
</evidence>
<keyword evidence="1" id="KW-0378">Hydrolase</keyword>
<dbReference type="Pfam" id="PF00300">
    <property type="entry name" value="His_Phos_1"/>
    <property type="match status" value="1"/>
</dbReference>
<dbReference type="Gene3D" id="3.40.50.1240">
    <property type="entry name" value="Phosphoglycerate mutase-like"/>
    <property type="match status" value="1"/>
</dbReference>
<dbReference type="PANTHER" id="PTHR20935">
    <property type="entry name" value="PHOSPHOGLYCERATE MUTASE-RELATED"/>
    <property type="match status" value="1"/>
</dbReference>
<evidence type="ECO:0000256" key="1">
    <source>
        <dbReference type="ARBA" id="ARBA00022801"/>
    </source>
</evidence>
<dbReference type="PANTHER" id="PTHR20935:SF1">
    <property type="entry name" value="SLL1549 PROTEIN"/>
    <property type="match status" value="1"/>
</dbReference>
<gene>
    <name evidence="3" type="ORF">FLP30_12480</name>
</gene>
<proteinExistence type="predicted"/>
<dbReference type="InterPro" id="IPR051021">
    <property type="entry name" value="Mito_Ser/Thr_phosphatase"/>
</dbReference>